<feature type="region of interest" description="Disordered" evidence="1">
    <location>
        <begin position="1"/>
        <end position="46"/>
    </location>
</feature>
<reference evidence="2 3" key="1">
    <citation type="submission" date="2020-08" db="EMBL/GenBank/DDBJ databases">
        <title>Genome public.</title>
        <authorList>
            <person name="Liu C."/>
            <person name="Sun Q."/>
        </authorList>
    </citation>
    <scope>NUCLEOTIDE SEQUENCE [LARGE SCALE GENOMIC DNA]</scope>
    <source>
        <strain evidence="2 3">NSJ-9</strain>
    </source>
</reference>
<gene>
    <name evidence="2" type="ORF">H8R94_04170</name>
</gene>
<sequence>MSMNPVGTTKTDSVYNRYGKTSSAKTSKEAEKTSATEEKEAVYEKGTTEKKATYSINKMSSSDRAALVQQLKQDQENRQQSLISLVQDMMNGQAKSYSQATGDDSIWKFLASGNFTVDAATKAQAQADIADDGYWGVSQTSQRLFDFASALAGDDVEKMQKMQEAMQKGFKQATAAWGKSLPSISQQTMDAANKLFDDYYKSKGVEA</sequence>
<organism evidence="2 3">
    <name type="scientific">Roseburia lenta</name>
    <dbReference type="NCBI Taxonomy" id="2763061"/>
    <lineage>
        <taxon>Bacteria</taxon>
        <taxon>Bacillati</taxon>
        <taxon>Bacillota</taxon>
        <taxon>Clostridia</taxon>
        <taxon>Lachnospirales</taxon>
        <taxon>Lachnospiraceae</taxon>
        <taxon>Roseburia</taxon>
    </lineage>
</organism>
<feature type="compositionally biased region" description="Polar residues" evidence="1">
    <location>
        <begin position="1"/>
        <end position="14"/>
    </location>
</feature>
<evidence type="ECO:0000256" key="1">
    <source>
        <dbReference type="SAM" id="MobiDB-lite"/>
    </source>
</evidence>
<evidence type="ECO:0000313" key="2">
    <source>
        <dbReference type="EMBL" id="MBC5685804.1"/>
    </source>
</evidence>
<evidence type="ECO:0000313" key="3">
    <source>
        <dbReference type="Proteomes" id="UP000643810"/>
    </source>
</evidence>
<dbReference type="EMBL" id="JACOPG010000002">
    <property type="protein sequence ID" value="MBC5685804.1"/>
    <property type="molecule type" value="Genomic_DNA"/>
</dbReference>
<proteinExistence type="predicted"/>
<dbReference type="RefSeq" id="WP_118280072.1">
    <property type="nucleotide sequence ID" value="NZ_JACOPG010000002.1"/>
</dbReference>
<keyword evidence="3" id="KW-1185">Reference proteome</keyword>
<name>A0ABR7GEF0_9FIRM</name>
<protein>
    <submittedName>
        <fullName evidence="2">Uncharacterized protein</fullName>
    </submittedName>
</protein>
<comment type="caution">
    <text evidence="2">The sequence shown here is derived from an EMBL/GenBank/DDBJ whole genome shotgun (WGS) entry which is preliminary data.</text>
</comment>
<feature type="compositionally biased region" description="Basic and acidic residues" evidence="1">
    <location>
        <begin position="26"/>
        <end position="46"/>
    </location>
</feature>
<dbReference type="Proteomes" id="UP000643810">
    <property type="component" value="Unassembled WGS sequence"/>
</dbReference>
<accession>A0ABR7GEF0</accession>